<comment type="caution">
    <text evidence="1">The sequence shown here is derived from an EMBL/GenBank/DDBJ whole genome shotgun (WGS) entry which is preliminary data.</text>
</comment>
<organism evidence="1 2">
    <name type="scientific">Prorocentrum cordatum</name>
    <dbReference type="NCBI Taxonomy" id="2364126"/>
    <lineage>
        <taxon>Eukaryota</taxon>
        <taxon>Sar</taxon>
        <taxon>Alveolata</taxon>
        <taxon>Dinophyceae</taxon>
        <taxon>Prorocentrales</taxon>
        <taxon>Prorocentraceae</taxon>
        <taxon>Prorocentrum</taxon>
    </lineage>
</organism>
<protein>
    <submittedName>
        <fullName evidence="1">Uncharacterized protein</fullName>
    </submittedName>
</protein>
<proteinExistence type="predicted"/>
<keyword evidence="2" id="KW-1185">Reference proteome</keyword>
<accession>A0ABN9SJ47</accession>
<evidence type="ECO:0000313" key="1">
    <source>
        <dbReference type="EMBL" id="CAK0831768.1"/>
    </source>
</evidence>
<name>A0ABN9SJ47_9DINO</name>
<sequence>MGRRLCWRARHRGTHGRADVIRLRASPSSPHEYGPILGRDPTVQKALLKSLGLVEKGLLRSVRAGVAETSEKGEAKRAAYLAKLGIKPKKPKKWDVEHMAPGDKYGGYAEHPDFGRIDLKVTIDAAGVATWSSSKGNFADEVVEVVQDHSIADEQDQEQRKKDIAAYVFSKFNFAWRDYAINNAPMPTKEDVEYLDLPGMQLWFLQVASVEGYPSEEEYKAGCTDPSKGMSIDDFVKFVSEDPTYLDVTFPSFYTGRRIRIFDSKLQLDGDFSEKTQGNIIGFANYRGAPGGEFLLTLSA</sequence>
<dbReference type="EMBL" id="CAUYUJ010011447">
    <property type="protein sequence ID" value="CAK0831768.1"/>
    <property type="molecule type" value="Genomic_DNA"/>
</dbReference>
<evidence type="ECO:0000313" key="2">
    <source>
        <dbReference type="Proteomes" id="UP001189429"/>
    </source>
</evidence>
<reference evidence="1" key="1">
    <citation type="submission" date="2023-10" db="EMBL/GenBank/DDBJ databases">
        <authorList>
            <person name="Chen Y."/>
            <person name="Shah S."/>
            <person name="Dougan E. K."/>
            <person name="Thang M."/>
            <person name="Chan C."/>
        </authorList>
    </citation>
    <scope>NUCLEOTIDE SEQUENCE [LARGE SCALE GENOMIC DNA]</scope>
</reference>
<dbReference type="Proteomes" id="UP001189429">
    <property type="component" value="Unassembled WGS sequence"/>
</dbReference>
<gene>
    <name evidence="1" type="ORF">PCOR1329_LOCUS30025</name>
</gene>